<name>A0A545ADU7_9ACTN</name>
<dbReference type="InterPro" id="IPR050109">
    <property type="entry name" value="HTH-type_TetR-like_transc_reg"/>
</dbReference>
<keyword evidence="7" id="KW-1185">Reference proteome</keyword>
<feature type="DNA-binding region" description="H-T-H motif" evidence="4">
    <location>
        <begin position="28"/>
        <end position="47"/>
    </location>
</feature>
<dbReference type="Gene3D" id="1.10.357.10">
    <property type="entry name" value="Tetracycline Repressor, domain 2"/>
    <property type="match status" value="1"/>
</dbReference>
<evidence type="ECO:0000256" key="3">
    <source>
        <dbReference type="ARBA" id="ARBA00023163"/>
    </source>
</evidence>
<dbReference type="RefSeq" id="WP_142710101.1">
    <property type="nucleotide sequence ID" value="NZ_VIRS01000075.1"/>
</dbReference>
<keyword evidence="1" id="KW-0805">Transcription regulation</keyword>
<proteinExistence type="predicted"/>
<evidence type="ECO:0000259" key="5">
    <source>
        <dbReference type="PROSITE" id="PS50977"/>
    </source>
</evidence>
<dbReference type="Pfam" id="PF00440">
    <property type="entry name" value="TetR_N"/>
    <property type="match status" value="1"/>
</dbReference>
<dbReference type="SUPFAM" id="SSF46689">
    <property type="entry name" value="Homeodomain-like"/>
    <property type="match status" value="1"/>
</dbReference>
<evidence type="ECO:0000313" key="6">
    <source>
        <dbReference type="EMBL" id="TQS39492.1"/>
    </source>
</evidence>
<evidence type="ECO:0000256" key="1">
    <source>
        <dbReference type="ARBA" id="ARBA00023015"/>
    </source>
</evidence>
<dbReference type="SUPFAM" id="SSF48498">
    <property type="entry name" value="Tetracyclin repressor-like, C-terminal domain"/>
    <property type="match status" value="1"/>
</dbReference>
<dbReference type="OrthoDB" id="9795011at2"/>
<dbReference type="Pfam" id="PF21597">
    <property type="entry name" value="TetR_C_43"/>
    <property type="match status" value="1"/>
</dbReference>
<accession>A0A545ADU7</accession>
<sequence length="169" mass="18268">MRADAARNASAIVEAAGELFAERGPDVPIDEVARRAGVGNATLYRHFPTRSDLLVAVYGGQVAELCRQADDDLFEWLDAFVVHVSTARGLARAITDNPDGRRSALFEEWHALITETAGRLLVGAQEAGEVRADIGARDLLVLLSAVTVASTDTTHARLLLRILREGLDH</sequence>
<dbReference type="InterPro" id="IPR009057">
    <property type="entry name" value="Homeodomain-like_sf"/>
</dbReference>
<dbReference type="InterPro" id="IPR001647">
    <property type="entry name" value="HTH_TetR"/>
</dbReference>
<gene>
    <name evidence="6" type="ORF">FL583_39785</name>
</gene>
<feature type="domain" description="HTH tetR-type" evidence="5">
    <location>
        <begin position="6"/>
        <end position="65"/>
    </location>
</feature>
<organism evidence="6 7">
    <name type="scientific">Cryptosporangium phraense</name>
    <dbReference type="NCBI Taxonomy" id="2593070"/>
    <lineage>
        <taxon>Bacteria</taxon>
        <taxon>Bacillati</taxon>
        <taxon>Actinomycetota</taxon>
        <taxon>Actinomycetes</taxon>
        <taxon>Cryptosporangiales</taxon>
        <taxon>Cryptosporangiaceae</taxon>
        <taxon>Cryptosporangium</taxon>
    </lineage>
</organism>
<dbReference type="PROSITE" id="PS50977">
    <property type="entry name" value="HTH_TETR_2"/>
    <property type="match status" value="1"/>
</dbReference>
<evidence type="ECO:0000313" key="7">
    <source>
        <dbReference type="Proteomes" id="UP000317982"/>
    </source>
</evidence>
<dbReference type="AlphaFoldDB" id="A0A545ADU7"/>
<dbReference type="GO" id="GO:0003700">
    <property type="term" value="F:DNA-binding transcription factor activity"/>
    <property type="evidence" value="ECO:0007669"/>
    <property type="project" value="TreeGrafter"/>
</dbReference>
<reference evidence="6 7" key="1">
    <citation type="submission" date="2019-07" db="EMBL/GenBank/DDBJ databases">
        <title>Cryptosporangium phraense sp. nov., isolated from plant litter.</title>
        <authorList>
            <person name="Suriyachadkun C."/>
        </authorList>
    </citation>
    <scope>NUCLEOTIDE SEQUENCE [LARGE SCALE GENOMIC DNA]</scope>
    <source>
        <strain evidence="6 7">A-T 5661</strain>
    </source>
</reference>
<dbReference type="InterPro" id="IPR049445">
    <property type="entry name" value="TetR_SbtR-like_C"/>
</dbReference>
<dbReference type="InParanoid" id="A0A545ADU7"/>
<dbReference type="GO" id="GO:0000976">
    <property type="term" value="F:transcription cis-regulatory region binding"/>
    <property type="evidence" value="ECO:0007669"/>
    <property type="project" value="TreeGrafter"/>
</dbReference>
<dbReference type="Proteomes" id="UP000317982">
    <property type="component" value="Unassembled WGS sequence"/>
</dbReference>
<dbReference type="InterPro" id="IPR036271">
    <property type="entry name" value="Tet_transcr_reg_TetR-rel_C_sf"/>
</dbReference>
<dbReference type="EMBL" id="VIRS01000075">
    <property type="protein sequence ID" value="TQS39492.1"/>
    <property type="molecule type" value="Genomic_DNA"/>
</dbReference>
<evidence type="ECO:0000256" key="4">
    <source>
        <dbReference type="PROSITE-ProRule" id="PRU00335"/>
    </source>
</evidence>
<protein>
    <submittedName>
        <fullName evidence="6">TetR family transcriptional regulator</fullName>
    </submittedName>
</protein>
<dbReference type="PANTHER" id="PTHR30055:SF234">
    <property type="entry name" value="HTH-TYPE TRANSCRIPTIONAL REGULATOR BETI"/>
    <property type="match status" value="1"/>
</dbReference>
<keyword evidence="3" id="KW-0804">Transcription</keyword>
<dbReference type="PRINTS" id="PR00455">
    <property type="entry name" value="HTHTETR"/>
</dbReference>
<keyword evidence="2 4" id="KW-0238">DNA-binding</keyword>
<dbReference type="PANTHER" id="PTHR30055">
    <property type="entry name" value="HTH-TYPE TRANSCRIPTIONAL REGULATOR RUTR"/>
    <property type="match status" value="1"/>
</dbReference>
<comment type="caution">
    <text evidence="6">The sequence shown here is derived from an EMBL/GenBank/DDBJ whole genome shotgun (WGS) entry which is preliminary data.</text>
</comment>
<evidence type="ECO:0000256" key="2">
    <source>
        <dbReference type="ARBA" id="ARBA00023125"/>
    </source>
</evidence>